<keyword evidence="7 12" id="KW-0274">FAD</keyword>
<keyword evidence="6 12" id="KW-0662">Pyridine nucleotide biosynthesis</keyword>
<feature type="active site" description="Proton acceptor" evidence="11">
    <location>
        <position position="278"/>
    </location>
</feature>
<dbReference type="PANTHER" id="PTHR42716">
    <property type="entry name" value="L-ASPARTATE OXIDASE"/>
    <property type="match status" value="1"/>
</dbReference>
<dbReference type="Gene3D" id="3.50.50.60">
    <property type="entry name" value="FAD/NAD(P)-binding domain"/>
    <property type="match status" value="1"/>
</dbReference>
<keyword evidence="5 12" id="KW-0285">Flavoprotein</keyword>
<dbReference type="PRINTS" id="PR00368">
    <property type="entry name" value="FADPNR"/>
</dbReference>
<comment type="subcellular location">
    <subcellularLocation>
        <location evidence="12">Cytoplasm</location>
    </subcellularLocation>
</comment>
<dbReference type="PIRSF" id="PIRSF000171">
    <property type="entry name" value="SDHA_APRA_LASPO"/>
    <property type="match status" value="1"/>
</dbReference>
<comment type="catalytic activity">
    <reaction evidence="9">
        <text>L-aspartate + O2 = iminosuccinate + H2O2</text>
        <dbReference type="Rhea" id="RHEA:25876"/>
        <dbReference type="ChEBI" id="CHEBI:15379"/>
        <dbReference type="ChEBI" id="CHEBI:16240"/>
        <dbReference type="ChEBI" id="CHEBI:29991"/>
        <dbReference type="ChEBI" id="CHEBI:77875"/>
        <dbReference type="EC" id="1.4.3.16"/>
    </reaction>
    <physiologicalReaction direction="left-to-right" evidence="9">
        <dbReference type="Rhea" id="RHEA:25877"/>
    </physiologicalReaction>
</comment>
<dbReference type="FunFam" id="3.90.700.10:FF:000002">
    <property type="entry name" value="L-aspartate oxidase"/>
    <property type="match status" value="1"/>
</dbReference>
<feature type="domain" description="FAD-dependent oxidoreductase 2 FAD-binding" evidence="13">
    <location>
        <begin position="9"/>
        <end position="380"/>
    </location>
</feature>
<evidence type="ECO:0000256" key="12">
    <source>
        <dbReference type="RuleBase" id="RU362049"/>
    </source>
</evidence>
<dbReference type="UniPathway" id="UPA00253">
    <property type="reaction ID" value="UER00326"/>
</dbReference>
<dbReference type="GO" id="GO:0005737">
    <property type="term" value="C:cytoplasm"/>
    <property type="evidence" value="ECO:0007669"/>
    <property type="project" value="UniProtKB-SubCell"/>
</dbReference>
<dbReference type="PRINTS" id="PR00411">
    <property type="entry name" value="PNDRDTASEI"/>
</dbReference>
<dbReference type="Gene3D" id="3.90.700.10">
    <property type="entry name" value="Succinate dehydrogenase/fumarate reductase flavoprotein, catalytic domain"/>
    <property type="match status" value="1"/>
</dbReference>
<evidence type="ECO:0000256" key="3">
    <source>
        <dbReference type="ARBA" id="ARBA00008562"/>
    </source>
</evidence>
<evidence type="ECO:0000256" key="1">
    <source>
        <dbReference type="ARBA" id="ARBA00001974"/>
    </source>
</evidence>
<evidence type="ECO:0000256" key="11">
    <source>
        <dbReference type="PIRSR" id="PIRSR000171-1"/>
    </source>
</evidence>
<evidence type="ECO:0000256" key="6">
    <source>
        <dbReference type="ARBA" id="ARBA00022642"/>
    </source>
</evidence>
<sequence length="522" mass="57646">MKSTAISTDFLIIGSGAAGLNAALHASRHGEVRLITKSGLEDSSSYWAQGGIAAVLTEGDTYQSHKKDTLAAGRGLCNTQAVDLLVREGAREVQRYIDRGMNFDKTDGELDLGLEGGHSNRRVLHANGAATGKALIEFLTKLVKAEERITVTEQAFVYRLLQDGEGRCRGAEAYLYREDELLTIESPVTILATGGYSGLFQRSTNPHTSTGDGLWLGYEAGAILQDLEFVQFHPTAFYAPDGSTFLISEAVRGEGAYLLNEKGERFMEAYKQKELSPRDVVSQEIFRQIEQQEKEYVYLDIRHLDTQRMNDHFPNLMGKVAEHGIDIKNEGIPVAPAAHYCIGGLATDLDARTTVEGLYACGEVAATGVHGANRLASNSLLECLVFSKRAVTHAAMRENKNQGTLPVWGSFVIQQEAGDQFVAFQQQVSALLSRHVGIQRHREGLEEAVHAFHTIKEKLPNKPNEYFSIRSRGLVQLAGLIAEAALQRKESRGVHTRIDFPERDNTSRHLSFQKPLEHKELL</sequence>
<name>A0A521D2W7_9BACT</name>
<dbReference type="InterPro" id="IPR003953">
    <property type="entry name" value="FAD-dep_OxRdtase_2_FAD-bd"/>
</dbReference>
<dbReference type="AlphaFoldDB" id="A0A521D2W7"/>
<dbReference type="OrthoDB" id="9806724at2"/>
<organism evidence="15 16">
    <name type="scientific">Fodinibius sediminis</name>
    <dbReference type="NCBI Taxonomy" id="1214077"/>
    <lineage>
        <taxon>Bacteria</taxon>
        <taxon>Pseudomonadati</taxon>
        <taxon>Balneolota</taxon>
        <taxon>Balneolia</taxon>
        <taxon>Balneolales</taxon>
        <taxon>Balneolaceae</taxon>
        <taxon>Fodinibius</taxon>
    </lineage>
</organism>
<protein>
    <recommendedName>
        <fullName evidence="4 10">L-aspartate oxidase</fullName>
        <ecNumber evidence="4 10">1.4.3.16</ecNumber>
    </recommendedName>
</protein>
<evidence type="ECO:0000313" key="16">
    <source>
        <dbReference type="Proteomes" id="UP000317593"/>
    </source>
</evidence>
<comment type="similarity">
    <text evidence="3 12">Belongs to the FAD-dependent oxidoreductase 2 family. NadB subfamily.</text>
</comment>
<evidence type="ECO:0000313" key="15">
    <source>
        <dbReference type="EMBL" id="SMO66029.1"/>
    </source>
</evidence>
<comment type="function">
    <text evidence="12">Catalyzes the oxidation of L-aspartate to iminoaspartate.</text>
</comment>
<dbReference type="SUPFAM" id="SSF51905">
    <property type="entry name" value="FAD/NAD(P)-binding domain"/>
    <property type="match status" value="1"/>
</dbReference>
<dbReference type="SUPFAM" id="SSF46977">
    <property type="entry name" value="Succinate dehydrogenase/fumarate reductase flavoprotein C-terminal domain"/>
    <property type="match status" value="1"/>
</dbReference>
<keyword evidence="16" id="KW-1185">Reference proteome</keyword>
<reference evidence="15 16" key="1">
    <citation type="submission" date="2017-05" db="EMBL/GenBank/DDBJ databases">
        <authorList>
            <person name="Varghese N."/>
            <person name="Submissions S."/>
        </authorList>
    </citation>
    <scope>NUCLEOTIDE SEQUENCE [LARGE SCALE GENOMIC DNA]</scope>
    <source>
        <strain evidence="15 16">DSM 21194</strain>
    </source>
</reference>
<dbReference type="Pfam" id="PF00890">
    <property type="entry name" value="FAD_binding_2"/>
    <property type="match status" value="1"/>
</dbReference>
<evidence type="ECO:0000256" key="2">
    <source>
        <dbReference type="ARBA" id="ARBA00004950"/>
    </source>
</evidence>
<dbReference type="NCBIfam" id="TIGR00551">
    <property type="entry name" value="nadB"/>
    <property type="match status" value="1"/>
</dbReference>
<comment type="cofactor">
    <cofactor evidence="1 12">
        <name>FAD</name>
        <dbReference type="ChEBI" id="CHEBI:57692"/>
    </cofactor>
</comment>
<dbReference type="GO" id="GO:0009435">
    <property type="term" value="P:NAD+ biosynthetic process"/>
    <property type="evidence" value="ECO:0007669"/>
    <property type="project" value="UniProtKB-UniPathway"/>
</dbReference>
<dbReference type="PANTHER" id="PTHR42716:SF2">
    <property type="entry name" value="L-ASPARTATE OXIDASE, CHLOROPLASTIC"/>
    <property type="match status" value="1"/>
</dbReference>
<proteinExistence type="inferred from homology"/>
<keyword evidence="8 12" id="KW-0560">Oxidoreductase</keyword>
<evidence type="ECO:0000259" key="14">
    <source>
        <dbReference type="Pfam" id="PF02910"/>
    </source>
</evidence>
<dbReference type="InterPro" id="IPR005288">
    <property type="entry name" value="NadB"/>
</dbReference>
<gene>
    <name evidence="15" type="ORF">SAMN06265218_10899</name>
</gene>
<feature type="domain" description="Fumarate reductase/succinate dehydrogenase flavoprotein-like C-terminal" evidence="14">
    <location>
        <begin position="427"/>
        <end position="506"/>
    </location>
</feature>
<dbReference type="Proteomes" id="UP000317593">
    <property type="component" value="Unassembled WGS sequence"/>
</dbReference>
<evidence type="ECO:0000256" key="4">
    <source>
        <dbReference type="ARBA" id="ARBA00012173"/>
    </source>
</evidence>
<dbReference type="InterPro" id="IPR027477">
    <property type="entry name" value="Succ_DH/fumarate_Rdtase_cat_sf"/>
</dbReference>
<accession>A0A521D2W7</accession>
<dbReference type="SUPFAM" id="SSF56425">
    <property type="entry name" value="Succinate dehydrogenase/fumarate reductase flavoprotein, catalytic domain"/>
    <property type="match status" value="1"/>
</dbReference>
<evidence type="ECO:0000259" key="13">
    <source>
        <dbReference type="Pfam" id="PF00890"/>
    </source>
</evidence>
<dbReference type="InterPro" id="IPR015939">
    <property type="entry name" value="Fum_Rdtase/Succ_DH_flav-like_C"/>
</dbReference>
<evidence type="ECO:0000256" key="5">
    <source>
        <dbReference type="ARBA" id="ARBA00022630"/>
    </source>
</evidence>
<dbReference type="Gene3D" id="1.20.58.100">
    <property type="entry name" value="Fumarate reductase/succinate dehydrogenase flavoprotein-like, C-terminal domain"/>
    <property type="match status" value="1"/>
</dbReference>
<evidence type="ECO:0000256" key="8">
    <source>
        <dbReference type="ARBA" id="ARBA00023002"/>
    </source>
</evidence>
<evidence type="ECO:0000256" key="9">
    <source>
        <dbReference type="ARBA" id="ARBA00048305"/>
    </source>
</evidence>
<dbReference type="EMBL" id="FXTH01000008">
    <property type="protein sequence ID" value="SMO66029.1"/>
    <property type="molecule type" value="Genomic_DNA"/>
</dbReference>
<dbReference type="GO" id="GO:0008734">
    <property type="term" value="F:L-aspartate oxidase activity"/>
    <property type="evidence" value="ECO:0007669"/>
    <property type="project" value="UniProtKB-UniRule"/>
</dbReference>
<evidence type="ECO:0000256" key="10">
    <source>
        <dbReference type="NCBIfam" id="TIGR00551"/>
    </source>
</evidence>
<dbReference type="InterPro" id="IPR036188">
    <property type="entry name" value="FAD/NAD-bd_sf"/>
</dbReference>
<dbReference type="Pfam" id="PF02910">
    <property type="entry name" value="Succ_DH_flav_C"/>
    <property type="match status" value="1"/>
</dbReference>
<dbReference type="InterPro" id="IPR037099">
    <property type="entry name" value="Fum_R/Succ_DH_flav-like_C_sf"/>
</dbReference>
<evidence type="ECO:0000256" key="7">
    <source>
        <dbReference type="ARBA" id="ARBA00022827"/>
    </source>
</evidence>
<dbReference type="RefSeq" id="WP_142714523.1">
    <property type="nucleotide sequence ID" value="NZ_FXTH01000008.1"/>
</dbReference>
<comment type="pathway">
    <text evidence="2 12">Cofactor biosynthesis; NAD(+) biosynthesis; iminoaspartate from L-aspartate (oxidase route): step 1/1.</text>
</comment>
<dbReference type="EC" id="1.4.3.16" evidence="4 10"/>